<reference evidence="1 2" key="1">
    <citation type="submission" date="2023-01" db="EMBL/GenBank/DDBJ databases">
        <title>Analysis of 21 Apiospora genomes using comparative genomics revels a genus with tremendous synthesis potential of carbohydrate active enzymes and secondary metabolites.</title>
        <authorList>
            <person name="Sorensen T."/>
        </authorList>
    </citation>
    <scope>NUCLEOTIDE SEQUENCE [LARGE SCALE GENOMIC DNA]</scope>
    <source>
        <strain evidence="1 2">CBS 33761</strain>
    </source>
</reference>
<comment type="caution">
    <text evidence="1">The sequence shown here is derived from an EMBL/GenBank/DDBJ whole genome shotgun (WGS) entry which is preliminary data.</text>
</comment>
<gene>
    <name evidence="1" type="ORF">PG993_014044</name>
</gene>
<sequence>MSRVVKIFVTRGFPKASSLSRSVQHLREQALKMRAQPDSATKPQPIVFIAWEPGPVYVFGTGVKAARSNFGAVMNRKGRLKLRPRGESH</sequence>
<evidence type="ECO:0000313" key="1">
    <source>
        <dbReference type="EMBL" id="KAK8017718.1"/>
    </source>
</evidence>
<name>A0ABR1RTZ0_9PEZI</name>
<keyword evidence="2" id="KW-1185">Reference proteome</keyword>
<protein>
    <submittedName>
        <fullName evidence="1">Uncharacterized protein</fullName>
    </submittedName>
</protein>
<dbReference type="Proteomes" id="UP001444661">
    <property type="component" value="Unassembled WGS sequence"/>
</dbReference>
<evidence type="ECO:0000313" key="2">
    <source>
        <dbReference type="Proteomes" id="UP001444661"/>
    </source>
</evidence>
<proteinExistence type="predicted"/>
<dbReference type="EMBL" id="JAQQWK010000013">
    <property type="protein sequence ID" value="KAK8017718.1"/>
    <property type="molecule type" value="Genomic_DNA"/>
</dbReference>
<organism evidence="1 2">
    <name type="scientific">Apiospora rasikravindrae</name>
    <dbReference type="NCBI Taxonomy" id="990691"/>
    <lineage>
        <taxon>Eukaryota</taxon>
        <taxon>Fungi</taxon>
        <taxon>Dikarya</taxon>
        <taxon>Ascomycota</taxon>
        <taxon>Pezizomycotina</taxon>
        <taxon>Sordariomycetes</taxon>
        <taxon>Xylariomycetidae</taxon>
        <taxon>Amphisphaeriales</taxon>
        <taxon>Apiosporaceae</taxon>
        <taxon>Apiospora</taxon>
    </lineage>
</organism>
<accession>A0ABR1RTZ0</accession>